<dbReference type="Pfam" id="PF02565">
    <property type="entry name" value="RecO_C"/>
    <property type="match status" value="1"/>
</dbReference>
<dbReference type="InterPro" id="IPR037278">
    <property type="entry name" value="ARFGAP/RecO"/>
</dbReference>
<gene>
    <name evidence="7" type="primary">recO</name>
    <name evidence="10" type="ORF">S2091_2665</name>
</gene>
<protein>
    <recommendedName>
        <fullName evidence="2 7">DNA repair protein RecO</fullName>
    </recommendedName>
    <alternativeName>
        <fullName evidence="6 7">Recombination protein O</fullName>
    </alternativeName>
</protein>
<dbReference type="GO" id="GO:0043590">
    <property type="term" value="C:bacterial nucleoid"/>
    <property type="evidence" value="ECO:0007669"/>
    <property type="project" value="TreeGrafter"/>
</dbReference>
<comment type="function">
    <text evidence="7">Involved in DNA repair and RecF pathway recombination.</text>
</comment>
<evidence type="ECO:0000256" key="3">
    <source>
        <dbReference type="ARBA" id="ARBA00022763"/>
    </source>
</evidence>
<dbReference type="Proteomes" id="UP000237839">
    <property type="component" value="Unassembled WGS sequence"/>
</dbReference>
<dbReference type="GO" id="GO:0006302">
    <property type="term" value="P:double-strand break repair"/>
    <property type="evidence" value="ECO:0007669"/>
    <property type="project" value="TreeGrafter"/>
</dbReference>
<proteinExistence type="inferred from homology"/>
<dbReference type="OrthoDB" id="9804792at2"/>
<dbReference type="RefSeq" id="WP_105532426.1">
    <property type="nucleotide sequence ID" value="NZ_PUGF01000012.1"/>
</dbReference>
<evidence type="ECO:0000256" key="7">
    <source>
        <dbReference type="HAMAP-Rule" id="MF_00201"/>
    </source>
</evidence>
<feature type="compositionally biased region" description="Basic and acidic residues" evidence="8">
    <location>
        <begin position="1"/>
        <end position="11"/>
    </location>
</feature>
<evidence type="ECO:0000256" key="8">
    <source>
        <dbReference type="SAM" id="MobiDB-lite"/>
    </source>
</evidence>
<dbReference type="Gene3D" id="1.20.1440.120">
    <property type="entry name" value="Recombination protein O, C-terminal domain"/>
    <property type="match status" value="1"/>
</dbReference>
<dbReference type="EMBL" id="PUGF01000012">
    <property type="protein sequence ID" value="PRC92610.1"/>
    <property type="molecule type" value="Genomic_DNA"/>
</dbReference>
<sequence length="271" mass="30432">MTDAVDTHLPDSFETLESAPPPMRTRLRSTPIPLRPLRVLTQPGFVLHSYPYKETSLIVDVFSRQYGRVALLAKGAKRPHSQLRGALQTFQPLTLSWSGKSELQTLTAAEWVGGMLPLEKNALLCGFYLNEIIIKLMQRDDPQPLLFDEYVTTINQLAHAEPAPIVLRKFELNLLKTAGVVSDLSFCTKQRSRVEPDILYIVDPEAGTRPAQERDGGTKVHGKTLLDMQAADYTDINTQLQSKFLMRSLLAHHLHGAPINTRQILMDLQNL</sequence>
<feature type="domain" description="DNA replication/recombination mediator RecO N-terminal" evidence="9">
    <location>
        <begin position="40"/>
        <end position="113"/>
    </location>
</feature>
<evidence type="ECO:0000313" key="10">
    <source>
        <dbReference type="EMBL" id="PRC92610.1"/>
    </source>
</evidence>
<feature type="region of interest" description="Disordered" evidence="8">
    <location>
        <begin position="1"/>
        <end position="28"/>
    </location>
</feature>
<dbReference type="InterPro" id="IPR022572">
    <property type="entry name" value="DNA_rep/recomb_RecO_N"/>
</dbReference>
<name>A0A2S9GY31_9BURK</name>
<dbReference type="SUPFAM" id="SSF57863">
    <property type="entry name" value="ArfGap/RecO-like zinc finger"/>
    <property type="match status" value="1"/>
</dbReference>
<evidence type="ECO:0000256" key="1">
    <source>
        <dbReference type="ARBA" id="ARBA00007452"/>
    </source>
</evidence>
<comment type="caution">
    <text evidence="10">The sequence shown here is derived from an EMBL/GenBank/DDBJ whole genome shotgun (WGS) entry which is preliminary data.</text>
</comment>
<dbReference type="InterPro" id="IPR012340">
    <property type="entry name" value="NA-bd_OB-fold"/>
</dbReference>
<organism evidence="10 11">
    <name type="scientific">Solimicrobium silvestre</name>
    <dbReference type="NCBI Taxonomy" id="2099400"/>
    <lineage>
        <taxon>Bacteria</taxon>
        <taxon>Pseudomonadati</taxon>
        <taxon>Pseudomonadota</taxon>
        <taxon>Betaproteobacteria</taxon>
        <taxon>Burkholderiales</taxon>
        <taxon>Oxalobacteraceae</taxon>
        <taxon>Solimicrobium</taxon>
    </lineage>
</organism>
<evidence type="ECO:0000256" key="6">
    <source>
        <dbReference type="ARBA" id="ARBA00033409"/>
    </source>
</evidence>
<keyword evidence="4 7" id="KW-0233">DNA recombination</keyword>
<evidence type="ECO:0000256" key="5">
    <source>
        <dbReference type="ARBA" id="ARBA00023204"/>
    </source>
</evidence>
<keyword evidence="3 7" id="KW-0227">DNA damage</keyword>
<evidence type="ECO:0000313" key="11">
    <source>
        <dbReference type="Proteomes" id="UP000237839"/>
    </source>
</evidence>
<comment type="similarity">
    <text evidence="1 7">Belongs to the RecO family.</text>
</comment>
<dbReference type="Pfam" id="PF11967">
    <property type="entry name" value="RecO_N"/>
    <property type="match status" value="1"/>
</dbReference>
<accession>A0A2S9GY31</accession>
<keyword evidence="5 7" id="KW-0234">DNA repair</keyword>
<dbReference type="InterPro" id="IPR042242">
    <property type="entry name" value="RecO_C"/>
</dbReference>
<reference evidence="10 11" key="1">
    <citation type="submission" date="2018-02" db="EMBL/GenBank/DDBJ databases">
        <title>Solimicrobium silvestre gen. nov., sp. nov., isolated from alpine forest soil.</title>
        <authorList>
            <person name="Margesin R."/>
            <person name="Albuquerque L."/>
            <person name="Zhang D.-C."/>
            <person name="Froufe H.J.C."/>
            <person name="Severino R."/>
            <person name="Roxo I."/>
            <person name="Egas C."/>
            <person name="Da Costa M.S."/>
        </authorList>
    </citation>
    <scope>NUCLEOTIDE SEQUENCE [LARGE SCALE GENOMIC DNA]</scope>
    <source>
        <strain evidence="10 11">S20-91</strain>
    </source>
</reference>
<evidence type="ECO:0000256" key="2">
    <source>
        <dbReference type="ARBA" id="ARBA00021310"/>
    </source>
</evidence>
<evidence type="ECO:0000256" key="4">
    <source>
        <dbReference type="ARBA" id="ARBA00023172"/>
    </source>
</evidence>
<dbReference type="PANTHER" id="PTHR33991:SF1">
    <property type="entry name" value="DNA REPAIR PROTEIN RECO"/>
    <property type="match status" value="1"/>
</dbReference>
<dbReference type="AlphaFoldDB" id="A0A2S9GY31"/>
<dbReference type="Gene3D" id="2.40.50.140">
    <property type="entry name" value="Nucleic acid-binding proteins"/>
    <property type="match status" value="1"/>
</dbReference>
<dbReference type="HAMAP" id="MF_00201">
    <property type="entry name" value="RecO"/>
    <property type="match status" value="1"/>
</dbReference>
<keyword evidence="11" id="KW-1185">Reference proteome</keyword>
<dbReference type="PANTHER" id="PTHR33991">
    <property type="entry name" value="DNA REPAIR PROTEIN RECO"/>
    <property type="match status" value="1"/>
</dbReference>
<evidence type="ECO:0000259" key="9">
    <source>
        <dbReference type="Pfam" id="PF11967"/>
    </source>
</evidence>
<dbReference type="SUPFAM" id="SSF50249">
    <property type="entry name" value="Nucleic acid-binding proteins"/>
    <property type="match status" value="1"/>
</dbReference>
<dbReference type="GO" id="GO:0006310">
    <property type="term" value="P:DNA recombination"/>
    <property type="evidence" value="ECO:0007669"/>
    <property type="project" value="UniProtKB-UniRule"/>
</dbReference>
<dbReference type="InterPro" id="IPR003717">
    <property type="entry name" value="RecO"/>
</dbReference>